<name>A0A7G9V4D0_9CAUD</name>
<proteinExistence type="predicted"/>
<accession>A0A7G9V4D0</accession>
<dbReference type="GeneID" id="63209373"/>
<dbReference type="Proteomes" id="UP000516064">
    <property type="component" value="Segment"/>
</dbReference>
<sequence length="115" mass="12642">MSNRKHGSPEARLDQVRHLAETADWQSCAATPQLFHKFILSITNATGDWTDEGEFDKPNNLENVKAELKKLRAKADDIIYSPSTTALNGFAAAARSRAFKEAIDLVEIEELGLGG</sequence>
<reference evidence="1 2" key="1">
    <citation type="submission" date="2020-07" db="EMBL/GenBank/DDBJ databases">
        <title>Tightening bonds in Latin-America through phage discovery.</title>
        <authorList>
            <person name="Payaslian F.P."/>
            <person name="Gradaschi V."/>
            <person name="Rondon Salazar L."/>
            <person name="Dieterle M.E."/>
            <person name="Urdaniz E."/>
            <person name="Di Paola M."/>
            <person name="Pena Carcamo J."/>
            <person name="Zon F."/>
            <person name="Allievi M.C."/>
            <person name="Sosa E."/>
            <person name="Fernandez Do Porto D."/>
            <person name="Loessner M.J."/>
            <person name="Sanchez Rivas C."/>
            <person name="Raya R."/>
            <person name="Reyes A."/>
            <person name="Piuri M."/>
        </authorList>
    </citation>
    <scope>NUCLEOTIDE SEQUENCE [LARGE SCALE GENOMIC DNA]</scope>
</reference>
<evidence type="ECO:0000313" key="1">
    <source>
        <dbReference type="EMBL" id="QNO01136.1"/>
    </source>
</evidence>
<dbReference type="EMBL" id="MT758688">
    <property type="protein sequence ID" value="QNO01136.1"/>
    <property type="molecule type" value="Genomic_DNA"/>
</dbReference>
<dbReference type="KEGG" id="vg:63209373"/>
<protein>
    <submittedName>
        <fullName evidence="1">Uncharacterized protein</fullName>
    </submittedName>
</protein>
<dbReference type="RefSeq" id="YP_010012824.1">
    <property type="nucleotide sequence ID" value="NC_053506.1"/>
</dbReference>
<evidence type="ECO:0000313" key="2">
    <source>
        <dbReference type="Proteomes" id="UP000516064"/>
    </source>
</evidence>
<organism evidence="1 2">
    <name type="scientific">Mycobacterium phage CELFI</name>
    <dbReference type="NCBI Taxonomy" id="2769359"/>
    <lineage>
        <taxon>Viruses</taxon>
        <taxon>Duplodnaviria</taxon>
        <taxon>Heunggongvirae</taxon>
        <taxon>Uroviricota</taxon>
        <taxon>Caudoviricetes</taxon>
        <taxon>Vilmaviridae</taxon>
        <taxon>Lclasvirinae</taxon>
        <taxon>Faithunavirus</taxon>
        <taxon>Faithunavirus CELFI</taxon>
    </lineage>
</organism>
<keyword evidence="2" id="KW-1185">Reference proteome</keyword>